<evidence type="ECO:0000259" key="4">
    <source>
        <dbReference type="PROSITE" id="PS50111"/>
    </source>
</evidence>
<organism evidence="7 8">
    <name type="scientific">Pseudorhodoferax aquiterrae</name>
    <dbReference type="NCBI Taxonomy" id="747304"/>
    <lineage>
        <taxon>Bacteria</taxon>
        <taxon>Pseudomonadati</taxon>
        <taxon>Pseudomonadota</taxon>
        <taxon>Betaproteobacteria</taxon>
        <taxon>Burkholderiales</taxon>
        <taxon>Comamonadaceae</taxon>
    </lineage>
</organism>
<evidence type="ECO:0000259" key="5">
    <source>
        <dbReference type="PROSITE" id="PS50112"/>
    </source>
</evidence>
<dbReference type="Pfam" id="PF00989">
    <property type="entry name" value="PAS"/>
    <property type="match status" value="1"/>
</dbReference>
<evidence type="ECO:0000313" key="8">
    <source>
        <dbReference type="Proteomes" id="UP000626210"/>
    </source>
</evidence>
<feature type="domain" description="HAMP" evidence="6">
    <location>
        <begin position="213"/>
        <end position="265"/>
    </location>
</feature>
<dbReference type="PANTHER" id="PTHR43531:SF14">
    <property type="entry name" value="METHYL-ACCEPTING CHEMOTAXIS PROTEIN I-RELATED"/>
    <property type="match status" value="1"/>
</dbReference>
<dbReference type="SUPFAM" id="SSF55785">
    <property type="entry name" value="PYP-like sensor domain (PAS domain)"/>
    <property type="match status" value="1"/>
</dbReference>
<dbReference type="SUPFAM" id="SSF58104">
    <property type="entry name" value="Methyl-accepting chemotaxis protein (MCP) signaling domain"/>
    <property type="match status" value="1"/>
</dbReference>
<proteinExistence type="inferred from homology"/>
<gene>
    <name evidence="7" type="ORF">GCM10007320_54320</name>
</gene>
<sequence length="544" mass="58552">MRNNQPVSGREYQFPADQTLVSVTDLKGRITYCNPAFIEVSGFTREELLGQPHNLVRHPDMPAEAFRDLWNTIQSGSPWSGYVKNRRKNGDHYWVQANATPMMDGDRITGFLSVRTYPAREAVEAAERLYASMREQAASGNLRHVLHRGEVRRRDLWGRLGQTLQPQTHGKLLALQLTASAAIVLAAWAGLPDAAVLGVAAVTTVAAVWGVRRLMVAPLKGLVSDANRLASGDLSHRVATDASGDIGRLQRALMQMSVNLRTVVADVRSEVRQLGDAVGEIAAGNHDLSARTESQASSLQQTAASMDEINGTVQQSATSAMRGAELAHATAEVTESSNAAVLAAAETMERITQSSKQIGEIVQLIEGVAFQTNILALNAAVEAARAGESGRGFAVVASEVRALAQRSSGAAREIRELIVESASRVEQGSNRTTEARERMEQALSSVAKVRTALDEISSAAREQQQGIAQINEGVNQIDGITQQNAALVEQLAAAAQSLQGRAQGVSDSMRLFRLVRGEQSLSEVDAVELRRASKQVGDAVEKWV</sequence>
<dbReference type="Gene3D" id="3.30.450.20">
    <property type="entry name" value="PAS domain"/>
    <property type="match status" value="1"/>
</dbReference>
<dbReference type="PRINTS" id="PR00260">
    <property type="entry name" value="CHEMTRNSDUCR"/>
</dbReference>
<protein>
    <submittedName>
        <fullName evidence="7">Methyl-accepting chemotaxis protein</fullName>
    </submittedName>
</protein>
<dbReference type="InterPro" id="IPR051310">
    <property type="entry name" value="MCP_chemotaxis"/>
</dbReference>
<dbReference type="Pfam" id="PF00672">
    <property type="entry name" value="HAMP"/>
    <property type="match status" value="1"/>
</dbReference>
<feature type="domain" description="Methyl-accepting transducer" evidence="4">
    <location>
        <begin position="270"/>
        <end position="499"/>
    </location>
</feature>
<dbReference type="PROSITE" id="PS50111">
    <property type="entry name" value="CHEMOTAXIS_TRANSDUC_2"/>
    <property type="match status" value="1"/>
</dbReference>
<keyword evidence="8" id="KW-1185">Reference proteome</keyword>
<dbReference type="CDD" id="cd00130">
    <property type="entry name" value="PAS"/>
    <property type="match status" value="1"/>
</dbReference>
<dbReference type="PROSITE" id="PS50112">
    <property type="entry name" value="PAS"/>
    <property type="match status" value="1"/>
</dbReference>
<keyword evidence="3" id="KW-0807">Transducer</keyword>
<dbReference type="SMART" id="SM00304">
    <property type="entry name" value="HAMP"/>
    <property type="match status" value="1"/>
</dbReference>
<dbReference type="InterPro" id="IPR013767">
    <property type="entry name" value="PAS_fold"/>
</dbReference>
<dbReference type="CDD" id="cd11386">
    <property type="entry name" value="MCP_signal"/>
    <property type="match status" value="1"/>
</dbReference>
<reference evidence="8" key="1">
    <citation type="journal article" date="2019" name="Int. J. Syst. Evol. Microbiol.">
        <title>The Global Catalogue of Microorganisms (GCM) 10K type strain sequencing project: providing services to taxonomists for standard genome sequencing and annotation.</title>
        <authorList>
            <consortium name="The Broad Institute Genomics Platform"/>
            <consortium name="The Broad Institute Genome Sequencing Center for Infectious Disease"/>
            <person name="Wu L."/>
            <person name="Ma J."/>
        </authorList>
    </citation>
    <scope>NUCLEOTIDE SEQUENCE [LARGE SCALE GENOMIC DNA]</scope>
    <source>
        <strain evidence="8">KCTC 23314</strain>
    </source>
</reference>
<dbReference type="EMBL" id="BMYK01000026">
    <property type="protein sequence ID" value="GHC98498.1"/>
    <property type="molecule type" value="Genomic_DNA"/>
</dbReference>
<dbReference type="CDD" id="cd06225">
    <property type="entry name" value="HAMP"/>
    <property type="match status" value="1"/>
</dbReference>
<dbReference type="Pfam" id="PF00015">
    <property type="entry name" value="MCPsignal"/>
    <property type="match status" value="1"/>
</dbReference>
<dbReference type="PROSITE" id="PS50885">
    <property type="entry name" value="HAMP"/>
    <property type="match status" value="1"/>
</dbReference>
<dbReference type="Gene3D" id="1.10.287.950">
    <property type="entry name" value="Methyl-accepting chemotaxis protein"/>
    <property type="match status" value="1"/>
</dbReference>
<accession>A0ABQ3GA22</accession>
<dbReference type="SMART" id="SM00091">
    <property type="entry name" value="PAS"/>
    <property type="match status" value="1"/>
</dbReference>
<evidence type="ECO:0000259" key="6">
    <source>
        <dbReference type="PROSITE" id="PS50885"/>
    </source>
</evidence>
<dbReference type="RefSeq" id="WP_189690010.1">
    <property type="nucleotide sequence ID" value="NZ_BMYK01000026.1"/>
</dbReference>
<dbReference type="InterPro" id="IPR000014">
    <property type="entry name" value="PAS"/>
</dbReference>
<dbReference type="InterPro" id="IPR035965">
    <property type="entry name" value="PAS-like_dom_sf"/>
</dbReference>
<evidence type="ECO:0000256" key="3">
    <source>
        <dbReference type="PROSITE-ProRule" id="PRU00284"/>
    </source>
</evidence>
<comment type="caution">
    <text evidence="7">The sequence shown here is derived from an EMBL/GenBank/DDBJ whole genome shotgun (WGS) entry which is preliminary data.</text>
</comment>
<evidence type="ECO:0000313" key="7">
    <source>
        <dbReference type="EMBL" id="GHC98498.1"/>
    </source>
</evidence>
<dbReference type="PANTHER" id="PTHR43531">
    <property type="entry name" value="PROTEIN ICFG"/>
    <property type="match status" value="1"/>
</dbReference>
<evidence type="ECO:0000256" key="1">
    <source>
        <dbReference type="ARBA" id="ARBA00022481"/>
    </source>
</evidence>
<comment type="similarity">
    <text evidence="2">Belongs to the methyl-accepting chemotaxis (MCP) protein family.</text>
</comment>
<dbReference type="InterPro" id="IPR004090">
    <property type="entry name" value="Chemotax_Me-accpt_rcpt"/>
</dbReference>
<dbReference type="InterPro" id="IPR003660">
    <property type="entry name" value="HAMP_dom"/>
</dbReference>
<name>A0ABQ3GA22_9BURK</name>
<dbReference type="SMART" id="SM00283">
    <property type="entry name" value="MA"/>
    <property type="match status" value="1"/>
</dbReference>
<dbReference type="Proteomes" id="UP000626210">
    <property type="component" value="Unassembled WGS sequence"/>
</dbReference>
<dbReference type="NCBIfam" id="TIGR00229">
    <property type="entry name" value="sensory_box"/>
    <property type="match status" value="1"/>
</dbReference>
<keyword evidence="1" id="KW-0488">Methylation</keyword>
<evidence type="ECO:0000256" key="2">
    <source>
        <dbReference type="ARBA" id="ARBA00029447"/>
    </source>
</evidence>
<dbReference type="InterPro" id="IPR004089">
    <property type="entry name" value="MCPsignal_dom"/>
</dbReference>
<feature type="domain" description="PAS" evidence="5">
    <location>
        <begin position="21"/>
        <end position="76"/>
    </location>
</feature>